<keyword evidence="3" id="KW-1185">Reference proteome</keyword>
<comment type="caution">
    <text evidence="2">The sequence shown here is derived from an EMBL/GenBank/DDBJ whole genome shotgun (WGS) entry which is preliminary data.</text>
</comment>
<dbReference type="Proteomes" id="UP001054945">
    <property type="component" value="Unassembled WGS sequence"/>
</dbReference>
<dbReference type="InterPro" id="IPR027482">
    <property type="entry name" value="Sec1-like_dom2"/>
</dbReference>
<dbReference type="SUPFAM" id="SSF56815">
    <property type="entry name" value="Sec1/munc18-like (SM) proteins"/>
    <property type="match status" value="1"/>
</dbReference>
<dbReference type="Gene3D" id="3.40.50.1910">
    <property type="match status" value="1"/>
</dbReference>
<proteinExistence type="inferred from homology"/>
<comment type="similarity">
    <text evidence="1">Belongs to the STXBP/unc-18/SEC1 family.</text>
</comment>
<dbReference type="GO" id="GO:0016192">
    <property type="term" value="P:vesicle-mediated transport"/>
    <property type="evidence" value="ECO:0007669"/>
    <property type="project" value="InterPro"/>
</dbReference>
<gene>
    <name evidence="2" type="primary">Scfd1</name>
    <name evidence="2" type="ORF">CEXT_275301</name>
</gene>
<dbReference type="InterPro" id="IPR001619">
    <property type="entry name" value="Sec1-like"/>
</dbReference>
<accession>A0AAV4VS56</accession>
<evidence type="ECO:0000256" key="1">
    <source>
        <dbReference type="ARBA" id="ARBA00009884"/>
    </source>
</evidence>
<name>A0AAV4VS56_CAEEX</name>
<protein>
    <submittedName>
        <fullName evidence="2">Sec1 family domain-containing protein 1</fullName>
    </submittedName>
</protein>
<dbReference type="Pfam" id="PF00995">
    <property type="entry name" value="Sec1"/>
    <property type="match status" value="1"/>
</dbReference>
<organism evidence="2 3">
    <name type="scientific">Caerostris extrusa</name>
    <name type="common">Bark spider</name>
    <name type="synonym">Caerostris bankana</name>
    <dbReference type="NCBI Taxonomy" id="172846"/>
    <lineage>
        <taxon>Eukaryota</taxon>
        <taxon>Metazoa</taxon>
        <taxon>Ecdysozoa</taxon>
        <taxon>Arthropoda</taxon>
        <taxon>Chelicerata</taxon>
        <taxon>Arachnida</taxon>
        <taxon>Araneae</taxon>
        <taxon>Araneomorphae</taxon>
        <taxon>Entelegynae</taxon>
        <taxon>Araneoidea</taxon>
        <taxon>Araneidae</taxon>
        <taxon>Caerostris</taxon>
    </lineage>
</organism>
<reference evidence="2 3" key="1">
    <citation type="submission" date="2021-06" db="EMBL/GenBank/DDBJ databases">
        <title>Caerostris extrusa draft genome.</title>
        <authorList>
            <person name="Kono N."/>
            <person name="Arakawa K."/>
        </authorList>
    </citation>
    <scope>NUCLEOTIDE SEQUENCE [LARGE SCALE GENOMIC DNA]</scope>
</reference>
<evidence type="ECO:0000313" key="2">
    <source>
        <dbReference type="EMBL" id="GIY72740.1"/>
    </source>
</evidence>
<dbReference type="InterPro" id="IPR036045">
    <property type="entry name" value="Sec1-like_sf"/>
</dbReference>
<dbReference type="AlphaFoldDB" id="A0AAV4VS56"/>
<sequence length="94" mass="10732">MEMKSLPETDDYRYFDPKLLRATDSSSVPRNRSPFQDAVVFVVGGGNYIEYQNLIDYTKGKTNPVQKKIVYGSTDLVNADQFVRQLHLLGTEIQ</sequence>
<evidence type="ECO:0000313" key="3">
    <source>
        <dbReference type="Proteomes" id="UP001054945"/>
    </source>
</evidence>
<dbReference type="EMBL" id="BPLR01014988">
    <property type="protein sequence ID" value="GIY72740.1"/>
    <property type="molecule type" value="Genomic_DNA"/>
</dbReference>